<protein>
    <submittedName>
        <fullName evidence="1">Uncharacterized protein</fullName>
    </submittedName>
</protein>
<dbReference type="Proteomes" id="UP000003835">
    <property type="component" value="Unassembled WGS sequence"/>
</dbReference>
<sequence length="39" mass="4397">MERQSAIAKQDLKLTKIWVVDQHPTHTNSMGITELSVCS</sequence>
<dbReference type="HOGENOM" id="CLU_3307875_0_0_3"/>
<evidence type="ECO:0000313" key="1">
    <source>
        <dbReference type="EMBL" id="EDX77897.1"/>
    </source>
</evidence>
<reference evidence="1 2" key="1">
    <citation type="submission" date="2008-07" db="EMBL/GenBank/DDBJ databases">
        <authorList>
            <person name="Tandeau de Marsac N."/>
            <person name="Ferriera S."/>
            <person name="Johnson J."/>
            <person name="Kravitz S."/>
            <person name="Beeson K."/>
            <person name="Sutton G."/>
            <person name="Rogers Y.-H."/>
            <person name="Friedman R."/>
            <person name="Frazier M."/>
            <person name="Venter J.C."/>
        </authorList>
    </citation>
    <scope>NUCLEOTIDE SEQUENCE [LARGE SCALE GENOMIC DNA]</scope>
    <source>
        <strain evidence="1 2">PCC 7420</strain>
    </source>
</reference>
<dbReference type="EMBL" id="DS989842">
    <property type="protein sequence ID" value="EDX77897.1"/>
    <property type="molecule type" value="Genomic_DNA"/>
</dbReference>
<proteinExistence type="predicted"/>
<name>B4VJ53_9CYAN</name>
<gene>
    <name evidence="1" type="ORF">MC7420_7635</name>
</gene>
<accession>B4VJ53</accession>
<organism evidence="1 2">
    <name type="scientific">Coleofasciculus chthonoplastes PCC 7420</name>
    <dbReference type="NCBI Taxonomy" id="118168"/>
    <lineage>
        <taxon>Bacteria</taxon>
        <taxon>Bacillati</taxon>
        <taxon>Cyanobacteriota</taxon>
        <taxon>Cyanophyceae</taxon>
        <taxon>Coleofasciculales</taxon>
        <taxon>Coleofasciculaceae</taxon>
        <taxon>Coleofasciculus</taxon>
    </lineage>
</organism>
<dbReference type="AlphaFoldDB" id="B4VJ53"/>
<evidence type="ECO:0000313" key="2">
    <source>
        <dbReference type="Proteomes" id="UP000003835"/>
    </source>
</evidence>
<dbReference type="STRING" id="118168.MC7420_7635"/>
<keyword evidence="2" id="KW-1185">Reference proteome</keyword>